<evidence type="ECO:0000256" key="1">
    <source>
        <dbReference type="ARBA" id="ARBA00004127"/>
    </source>
</evidence>
<evidence type="ECO:0000256" key="6">
    <source>
        <dbReference type="ARBA" id="ARBA00023136"/>
    </source>
</evidence>
<feature type="transmembrane region" description="Helical" evidence="10">
    <location>
        <begin position="44"/>
        <end position="63"/>
    </location>
</feature>
<dbReference type="PANTHER" id="PTHR22883:SF301">
    <property type="entry name" value="PALMITOYLTRANSFERASE ZDHHC12"/>
    <property type="match status" value="1"/>
</dbReference>
<evidence type="ECO:0000256" key="7">
    <source>
        <dbReference type="ARBA" id="ARBA00023139"/>
    </source>
</evidence>
<keyword evidence="4 10" id="KW-0812">Transmembrane</keyword>
<evidence type="ECO:0000256" key="3">
    <source>
        <dbReference type="ARBA" id="ARBA00022679"/>
    </source>
</evidence>
<organism evidence="12 13">
    <name type="scientific">Ceratopteris richardii</name>
    <name type="common">Triangle waterfern</name>
    <dbReference type="NCBI Taxonomy" id="49495"/>
    <lineage>
        <taxon>Eukaryota</taxon>
        <taxon>Viridiplantae</taxon>
        <taxon>Streptophyta</taxon>
        <taxon>Embryophyta</taxon>
        <taxon>Tracheophyta</taxon>
        <taxon>Polypodiopsida</taxon>
        <taxon>Polypodiidae</taxon>
        <taxon>Polypodiales</taxon>
        <taxon>Pteridineae</taxon>
        <taxon>Pteridaceae</taxon>
        <taxon>Parkerioideae</taxon>
        <taxon>Ceratopteris</taxon>
    </lineage>
</organism>
<dbReference type="AlphaFoldDB" id="A0A8T2TXU6"/>
<comment type="domain">
    <text evidence="10">The DHHC domain is required for palmitoyltransferase activity.</text>
</comment>
<evidence type="ECO:0000313" key="13">
    <source>
        <dbReference type="Proteomes" id="UP000825935"/>
    </source>
</evidence>
<keyword evidence="8" id="KW-0449">Lipoprotein</keyword>
<evidence type="ECO:0000256" key="2">
    <source>
        <dbReference type="ARBA" id="ARBA00008574"/>
    </source>
</evidence>
<dbReference type="PANTHER" id="PTHR22883">
    <property type="entry name" value="ZINC FINGER DHHC DOMAIN CONTAINING PROTEIN"/>
    <property type="match status" value="1"/>
</dbReference>
<keyword evidence="3 10" id="KW-0808">Transferase</keyword>
<evidence type="ECO:0000313" key="12">
    <source>
        <dbReference type="EMBL" id="KAH7426413.1"/>
    </source>
</evidence>
<dbReference type="GO" id="GO:0005783">
    <property type="term" value="C:endoplasmic reticulum"/>
    <property type="evidence" value="ECO:0007669"/>
    <property type="project" value="TreeGrafter"/>
</dbReference>
<dbReference type="PROSITE" id="PS50216">
    <property type="entry name" value="DHHC"/>
    <property type="match status" value="1"/>
</dbReference>
<evidence type="ECO:0000256" key="10">
    <source>
        <dbReference type="RuleBase" id="RU079119"/>
    </source>
</evidence>
<sequence length="308" mass="35710">MHLCIAALFSRWRTRIFMIVLHVVVVGLLFLLDRDVVHQIPHHLWYTALYLLLFVLTLFQYLFTAGSNPGYVDDALKDEMAAENERFLRDYSLGSGRVERSKGVASYNSSTRLTVWLGSGSSSSNRTCPTCRVYQPPRSKHCHDCNRCVLRFDHYCAWLGTCVGYGNHCRFWWYIFEETVLCLWTSVMYVTSLRSAGRSSSWLHFSAMIILLVVVLAALIFLVLLLLFHSYLVITNQTTHELIRRKRIPELRNLPENVKPYSKGYVRNIYSFCCAPSGLYEIEKMPSITILEERANYSFLESLYFNCC</sequence>
<keyword evidence="7" id="KW-0564">Palmitate</keyword>
<dbReference type="GO" id="GO:0019706">
    <property type="term" value="F:protein-cysteine S-palmitoyltransferase activity"/>
    <property type="evidence" value="ECO:0007669"/>
    <property type="project" value="UniProtKB-EC"/>
</dbReference>
<evidence type="ECO:0000259" key="11">
    <source>
        <dbReference type="Pfam" id="PF01529"/>
    </source>
</evidence>
<dbReference type="EC" id="2.3.1.225" evidence="10"/>
<dbReference type="OrthoDB" id="9909019at2759"/>
<comment type="caution">
    <text evidence="12">The sequence shown here is derived from an EMBL/GenBank/DDBJ whole genome shotgun (WGS) entry which is preliminary data.</text>
</comment>
<keyword evidence="5 10" id="KW-1133">Transmembrane helix</keyword>
<feature type="domain" description="Palmitoyltransferase DHHC" evidence="11">
    <location>
        <begin position="123"/>
        <end position="244"/>
    </location>
</feature>
<gene>
    <name evidence="12" type="ORF">KP509_10G001100</name>
</gene>
<feature type="transmembrane region" description="Helical" evidence="10">
    <location>
        <begin position="12"/>
        <end position="32"/>
    </location>
</feature>
<feature type="transmembrane region" description="Helical" evidence="10">
    <location>
        <begin position="202"/>
        <end position="228"/>
    </location>
</feature>
<dbReference type="InterPro" id="IPR039859">
    <property type="entry name" value="PFA4/ZDH16/20/ERF2-like"/>
</dbReference>
<dbReference type="OMA" id="RNHGRFW"/>
<dbReference type="EMBL" id="CM035415">
    <property type="protein sequence ID" value="KAH7426413.1"/>
    <property type="molecule type" value="Genomic_DNA"/>
</dbReference>
<evidence type="ECO:0000256" key="9">
    <source>
        <dbReference type="ARBA" id="ARBA00023315"/>
    </source>
</evidence>
<feature type="transmembrane region" description="Helical" evidence="10">
    <location>
        <begin position="171"/>
        <end position="190"/>
    </location>
</feature>
<name>A0A8T2TXU6_CERRI</name>
<comment type="similarity">
    <text evidence="2 10">Belongs to the DHHC palmitoyltransferase family.</text>
</comment>
<proteinExistence type="inferred from homology"/>
<keyword evidence="9 10" id="KW-0012">Acyltransferase</keyword>
<dbReference type="GO" id="GO:0005794">
    <property type="term" value="C:Golgi apparatus"/>
    <property type="evidence" value="ECO:0007669"/>
    <property type="project" value="TreeGrafter"/>
</dbReference>
<evidence type="ECO:0000256" key="8">
    <source>
        <dbReference type="ARBA" id="ARBA00023288"/>
    </source>
</evidence>
<keyword evidence="13" id="KW-1185">Reference proteome</keyword>
<dbReference type="Pfam" id="PF01529">
    <property type="entry name" value="DHHC"/>
    <property type="match status" value="1"/>
</dbReference>
<dbReference type="InterPro" id="IPR001594">
    <property type="entry name" value="Palmitoyltrfase_DHHC"/>
</dbReference>
<dbReference type="Proteomes" id="UP000825935">
    <property type="component" value="Chromosome 10"/>
</dbReference>
<comment type="subcellular location">
    <subcellularLocation>
        <location evidence="1">Endomembrane system</location>
        <topology evidence="1">Multi-pass membrane protein</topology>
    </subcellularLocation>
</comment>
<comment type="catalytic activity">
    <reaction evidence="10">
        <text>L-cysteinyl-[protein] + hexadecanoyl-CoA = S-hexadecanoyl-L-cysteinyl-[protein] + CoA</text>
        <dbReference type="Rhea" id="RHEA:36683"/>
        <dbReference type="Rhea" id="RHEA-COMP:10131"/>
        <dbReference type="Rhea" id="RHEA-COMP:11032"/>
        <dbReference type="ChEBI" id="CHEBI:29950"/>
        <dbReference type="ChEBI" id="CHEBI:57287"/>
        <dbReference type="ChEBI" id="CHEBI:57379"/>
        <dbReference type="ChEBI" id="CHEBI:74151"/>
        <dbReference type="EC" id="2.3.1.225"/>
    </reaction>
</comment>
<evidence type="ECO:0000256" key="4">
    <source>
        <dbReference type="ARBA" id="ARBA00022692"/>
    </source>
</evidence>
<evidence type="ECO:0000256" key="5">
    <source>
        <dbReference type="ARBA" id="ARBA00022989"/>
    </source>
</evidence>
<accession>A0A8T2TXU6</accession>
<protein>
    <recommendedName>
        <fullName evidence="10">S-acyltransferase</fullName>
        <ecNumber evidence="10">2.3.1.225</ecNumber>
    </recommendedName>
    <alternativeName>
        <fullName evidence="10">Palmitoyltransferase</fullName>
    </alternativeName>
</protein>
<keyword evidence="6 10" id="KW-0472">Membrane</keyword>
<reference evidence="12" key="1">
    <citation type="submission" date="2021-08" db="EMBL/GenBank/DDBJ databases">
        <title>WGS assembly of Ceratopteris richardii.</title>
        <authorList>
            <person name="Marchant D.B."/>
            <person name="Chen G."/>
            <person name="Jenkins J."/>
            <person name="Shu S."/>
            <person name="Leebens-Mack J."/>
            <person name="Grimwood J."/>
            <person name="Schmutz J."/>
            <person name="Soltis P."/>
            <person name="Soltis D."/>
            <person name="Chen Z.-H."/>
        </authorList>
    </citation>
    <scope>NUCLEOTIDE SEQUENCE</scope>
    <source>
        <strain evidence="12">Whitten #5841</strain>
        <tissue evidence="12">Leaf</tissue>
    </source>
</reference>
<dbReference type="GO" id="GO:0006612">
    <property type="term" value="P:protein targeting to membrane"/>
    <property type="evidence" value="ECO:0007669"/>
    <property type="project" value="TreeGrafter"/>
</dbReference>